<sequence length="266" mass="27960">MAHMGAGGAGTGFPGAVTGWHASRCWHALLAAVVALALVVQVVVVLTSGADASGRVDPGLGPAARLGRLFCFFTIQSNILVLATSVSLALDPERDGALWRVLRLDGLLGILIAGVVFTTVLARLLHLTGPAYWATVGFRYVAPWMALAGWLLFGPRPRIDWSTVVIAFGWPGLWIGGHFPARGVERVVPVPVPRPAARRLSGRRGQHGARPRPGRAGGRRPEAARPAAPAHRRAARRGRPGPLTAAILGAPATRRLVGRGESEVGS</sequence>
<accession>A0ABN1E6L6</accession>
<evidence type="ECO:0000313" key="4">
    <source>
        <dbReference type="Proteomes" id="UP001500729"/>
    </source>
</evidence>
<evidence type="ECO:0000313" key="3">
    <source>
        <dbReference type="EMBL" id="GAA0559747.1"/>
    </source>
</evidence>
<feature type="transmembrane region" description="Helical" evidence="2">
    <location>
        <begin position="66"/>
        <end position="90"/>
    </location>
</feature>
<dbReference type="EMBL" id="BAAAGS010000082">
    <property type="protein sequence ID" value="GAA0559747.1"/>
    <property type="molecule type" value="Genomic_DNA"/>
</dbReference>
<dbReference type="Proteomes" id="UP001500729">
    <property type="component" value="Unassembled WGS sequence"/>
</dbReference>
<reference evidence="3 4" key="1">
    <citation type="journal article" date="2019" name="Int. J. Syst. Evol. Microbiol.">
        <title>The Global Catalogue of Microorganisms (GCM) 10K type strain sequencing project: providing services to taxonomists for standard genome sequencing and annotation.</title>
        <authorList>
            <consortium name="The Broad Institute Genomics Platform"/>
            <consortium name="The Broad Institute Genome Sequencing Center for Infectious Disease"/>
            <person name="Wu L."/>
            <person name="Ma J."/>
        </authorList>
    </citation>
    <scope>NUCLEOTIDE SEQUENCE [LARGE SCALE GENOMIC DNA]</scope>
    <source>
        <strain evidence="3 4">JCM 10303</strain>
    </source>
</reference>
<keyword evidence="2" id="KW-0472">Membrane</keyword>
<evidence type="ECO:0000256" key="1">
    <source>
        <dbReference type="SAM" id="MobiDB-lite"/>
    </source>
</evidence>
<feature type="transmembrane region" description="Helical" evidence="2">
    <location>
        <begin position="131"/>
        <end position="153"/>
    </location>
</feature>
<feature type="transmembrane region" description="Helical" evidence="2">
    <location>
        <begin position="102"/>
        <end position="125"/>
    </location>
</feature>
<gene>
    <name evidence="3" type="ORF">GCM10009533_66230</name>
</gene>
<organism evidence="3 4">
    <name type="scientific">Saccharopolyspora erythraea</name>
    <name type="common">Streptomyces erythraeus</name>
    <dbReference type="NCBI Taxonomy" id="1836"/>
    <lineage>
        <taxon>Bacteria</taxon>
        <taxon>Bacillati</taxon>
        <taxon>Actinomycetota</taxon>
        <taxon>Actinomycetes</taxon>
        <taxon>Pseudonocardiales</taxon>
        <taxon>Pseudonocardiaceae</taxon>
        <taxon>Saccharopolyspora</taxon>
    </lineage>
</organism>
<comment type="caution">
    <text evidence="3">The sequence shown here is derived from an EMBL/GenBank/DDBJ whole genome shotgun (WGS) entry which is preliminary data.</text>
</comment>
<dbReference type="NCBIfam" id="NF038065">
    <property type="entry name" value="Pr6Pr"/>
    <property type="match status" value="1"/>
</dbReference>
<name>A0ABN1E6L6_SACER</name>
<keyword evidence="2" id="KW-0812">Transmembrane</keyword>
<feature type="transmembrane region" description="Helical" evidence="2">
    <location>
        <begin position="28"/>
        <end position="46"/>
    </location>
</feature>
<keyword evidence="4" id="KW-1185">Reference proteome</keyword>
<feature type="compositionally biased region" description="Basic residues" evidence="1">
    <location>
        <begin position="230"/>
        <end position="239"/>
    </location>
</feature>
<feature type="region of interest" description="Disordered" evidence="1">
    <location>
        <begin position="195"/>
        <end position="266"/>
    </location>
</feature>
<dbReference type="InterPro" id="IPR049713">
    <property type="entry name" value="Pr6Pr-like"/>
</dbReference>
<evidence type="ECO:0008006" key="5">
    <source>
        <dbReference type="Google" id="ProtNLM"/>
    </source>
</evidence>
<feature type="compositionally biased region" description="Basic residues" evidence="1">
    <location>
        <begin position="196"/>
        <end position="213"/>
    </location>
</feature>
<proteinExistence type="predicted"/>
<keyword evidence="2" id="KW-1133">Transmembrane helix</keyword>
<evidence type="ECO:0000256" key="2">
    <source>
        <dbReference type="SAM" id="Phobius"/>
    </source>
</evidence>
<protein>
    <recommendedName>
        <fullName evidence="5">Integral membrane protein</fullName>
    </recommendedName>
</protein>